<dbReference type="AlphaFoldDB" id="A0A9N9L248"/>
<sequence>MDERNNPQAWRAGWEDVRPIRNGRGFIRSRNLSMVQQPQPSMLPSGIDHTPPTSLSRSNLNDYPTQNSMLPNRLDNGTILRIHRTPSGGYELGMPPALDYPPPQVTVANSSLDRQPRVERRSVLRTDYDRTMAARQTRLDSLSPRERVEQEEWALQYIARMNVCPVGFAWVRYERVGGYICKGGHHAMPDALIAEGEGGYMEERNGGWTGPWY</sequence>
<proteinExistence type="predicted"/>
<feature type="region of interest" description="Disordered" evidence="1">
    <location>
        <begin position="37"/>
        <end position="59"/>
    </location>
</feature>
<reference evidence="2" key="1">
    <citation type="submission" date="2021-07" db="EMBL/GenBank/DDBJ databases">
        <authorList>
            <person name="Durling M."/>
        </authorList>
    </citation>
    <scope>NUCLEOTIDE SEQUENCE</scope>
</reference>
<accession>A0A9N9L248</accession>
<evidence type="ECO:0000313" key="3">
    <source>
        <dbReference type="Proteomes" id="UP000696280"/>
    </source>
</evidence>
<evidence type="ECO:0000256" key="1">
    <source>
        <dbReference type="SAM" id="MobiDB-lite"/>
    </source>
</evidence>
<keyword evidence="3" id="KW-1185">Reference proteome</keyword>
<protein>
    <submittedName>
        <fullName evidence="2">Uncharacterized protein</fullName>
    </submittedName>
</protein>
<organism evidence="2 3">
    <name type="scientific">Hymenoscyphus fraxineus</name>
    <dbReference type="NCBI Taxonomy" id="746836"/>
    <lineage>
        <taxon>Eukaryota</taxon>
        <taxon>Fungi</taxon>
        <taxon>Dikarya</taxon>
        <taxon>Ascomycota</taxon>
        <taxon>Pezizomycotina</taxon>
        <taxon>Leotiomycetes</taxon>
        <taxon>Helotiales</taxon>
        <taxon>Helotiaceae</taxon>
        <taxon>Hymenoscyphus</taxon>
    </lineage>
</organism>
<evidence type="ECO:0000313" key="2">
    <source>
        <dbReference type="EMBL" id="CAG8956162.1"/>
    </source>
</evidence>
<name>A0A9N9L248_9HELO</name>
<dbReference type="OrthoDB" id="4746642at2759"/>
<dbReference type="Proteomes" id="UP000696280">
    <property type="component" value="Unassembled WGS sequence"/>
</dbReference>
<dbReference type="EMBL" id="CAJVRL010000069">
    <property type="protein sequence ID" value="CAG8956162.1"/>
    <property type="molecule type" value="Genomic_DNA"/>
</dbReference>
<gene>
    <name evidence="2" type="ORF">HYFRA_00012079</name>
</gene>
<comment type="caution">
    <text evidence="2">The sequence shown here is derived from an EMBL/GenBank/DDBJ whole genome shotgun (WGS) entry which is preliminary data.</text>
</comment>